<comment type="subcellular location">
    <subcellularLocation>
        <location evidence="1">Endomembrane system</location>
        <topology evidence="1">Multi-pass membrane protein</topology>
    </subcellularLocation>
    <subcellularLocation>
        <location evidence="3">Endoplasmic reticulum membrane</location>
    </subcellularLocation>
    <subcellularLocation>
        <location evidence="2">Nucleus envelope</location>
    </subcellularLocation>
</comment>
<evidence type="ECO:0000256" key="1">
    <source>
        <dbReference type="ARBA" id="ARBA00004127"/>
    </source>
</evidence>
<evidence type="ECO:0000256" key="7">
    <source>
        <dbReference type="ARBA" id="ARBA00022989"/>
    </source>
</evidence>
<keyword evidence="7 10" id="KW-1133">Transmembrane helix</keyword>
<dbReference type="GO" id="GO:0071763">
    <property type="term" value="P:nuclear membrane organization"/>
    <property type="evidence" value="ECO:0007669"/>
    <property type="project" value="TreeGrafter"/>
</dbReference>
<reference evidence="11 12" key="1">
    <citation type="journal article" date="2015" name="Sci. Rep.">
        <title>Genome of the facultative scuticociliatosis pathogen Pseudocohnilembus persalinus provides insight into its virulence through horizontal gene transfer.</title>
        <authorList>
            <person name="Xiong J."/>
            <person name="Wang G."/>
            <person name="Cheng J."/>
            <person name="Tian M."/>
            <person name="Pan X."/>
            <person name="Warren A."/>
            <person name="Jiang C."/>
            <person name="Yuan D."/>
            <person name="Miao W."/>
        </authorList>
    </citation>
    <scope>NUCLEOTIDE SEQUENCE [LARGE SCALE GENOMIC DNA]</scope>
    <source>
        <strain evidence="11">36N120E</strain>
    </source>
</reference>
<keyword evidence="8 10" id="KW-0472">Membrane</keyword>
<accession>A0A0V0QWI1</accession>
<dbReference type="EMBL" id="LDAU01000095">
    <property type="protein sequence ID" value="KRX06566.1"/>
    <property type="molecule type" value="Genomic_DNA"/>
</dbReference>
<dbReference type="PANTHER" id="PTHR13416">
    <property type="match status" value="1"/>
</dbReference>
<keyword evidence="9" id="KW-0539">Nucleus</keyword>
<keyword evidence="6" id="KW-0256">Endoplasmic reticulum</keyword>
<evidence type="ECO:0000313" key="12">
    <source>
        <dbReference type="Proteomes" id="UP000054937"/>
    </source>
</evidence>
<dbReference type="InterPro" id="IPR012430">
    <property type="entry name" value="TMEM43_fam"/>
</dbReference>
<evidence type="ECO:0000256" key="6">
    <source>
        <dbReference type="ARBA" id="ARBA00022824"/>
    </source>
</evidence>
<evidence type="ECO:0000256" key="10">
    <source>
        <dbReference type="SAM" id="Phobius"/>
    </source>
</evidence>
<evidence type="ECO:0008006" key="13">
    <source>
        <dbReference type="Google" id="ProtNLM"/>
    </source>
</evidence>
<evidence type="ECO:0000256" key="2">
    <source>
        <dbReference type="ARBA" id="ARBA00004259"/>
    </source>
</evidence>
<gene>
    <name evidence="11" type="ORF">PPERSA_10424</name>
</gene>
<comment type="caution">
    <text evidence="11">The sequence shown here is derived from an EMBL/GenBank/DDBJ whole genome shotgun (WGS) entry which is preliminary data.</text>
</comment>
<dbReference type="AlphaFoldDB" id="A0A0V0QWI1"/>
<evidence type="ECO:0000313" key="11">
    <source>
        <dbReference type="EMBL" id="KRX06566.1"/>
    </source>
</evidence>
<dbReference type="Pfam" id="PF07787">
    <property type="entry name" value="TMEM43"/>
    <property type="match status" value="2"/>
</dbReference>
<evidence type="ECO:0000256" key="9">
    <source>
        <dbReference type="ARBA" id="ARBA00023242"/>
    </source>
</evidence>
<dbReference type="GO" id="GO:0006629">
    <property type="term" value="P:lipid metabolic process"/>
    <property type="evidence" value="ECO:0007669"/>
    <property type="project" value="TreeGrafter"/>
</dbReference>
<feature type="transmembrane region" description="Helical" evidence="10">
    <location>
        <begin position="397"/>
        <end position="415"/>
    </location>
</feature>
<evidence type="ECO:0000256" key="3">
    <source>
        <dbReference type="ARBA" id="ARBA00004586"/>
    </source>
</evidence>
<dbReference type="InParanoid" id="A0A0V0QWI1"/>
<proteinExistence type="inferred from homology"/>
<feature type="transmembrane region" description="Helical" evidence="10">
    <location>
        <begin position="12"/>
        <end position="31"/>
    </location>
</feature>
<dbReference type="Proteomes" id="UP000054937">
    <property type="component" value="Unassembled WGS sequence"/>
</dbReference>
<keyword evidence="5 10" id="KW-0812">Transmembrane</keyword>
<comment type="similarity">
    <text evidence="4">Belongs to the TMEM43 family.</text>
</comment>
<keyword evidence="12" id="KW-1185">Reference proteome</keyword>
<evidence type="ECO:0000256" key="5">
    <source>
        <dbReference type="ARBA" id="ARBA00022692"/>
    </source>
</evidence>
<dbReference type="GO" id="GO:0005637">
    <property type="term" value="C:nuclear inner membrane"/>
    <property type="evidence" value="ECO:0007669"/>
    <property type="project" value="TreeGrafter"/>
</dbReference>
<dbReference type="GO" id="GO:0005789">
    <property type="term" value="C:endoplasmic reticulum membrane"/>
    <property type="evidence" value="ECO:0007669"/>
    <property type="project" value="UniProtKB-SubCell"/>
</dbReference>
<evidence type="ECO:0000256" key="4">
    <source>
        <dbReference type="ARBA" id="ARBA00006627"/>
    </source>
</evidence>
<dbReference type="PANTHER" id="PTHR13416:SF2">
    <property type="entry name" value="TRANSMEMBRANE PROTEIN 43"/>
    <property type="match status" value="1"/>
</dbReference>
<protein>
    <recommendedName>
        <fullName evidence="13">Transmembrane protein</fullName>
    </recommendedName>
</protein>
<evidence type="ECO:0000256" key="8">
    <source>
        <dbReference type="ARBA" id="ARBA00023136"/>
    </source>
</evidence>
<sequence length="417" mass="49181">MSKINSSDGKEGAIICLLIVAFIVFIPYFFFELHYYNQKEAVSYIVQNVRTQIPQGDKGIEFLNKNSAQFQGKIVFLQGISIESKIYDQEFEFEFENVGELERSVQYCQWVESVDYSSSSNSNSNYGEQKQYSYSIQWRSYLEPSYFFYDSYRHYNPQRNPVSKFDIFSNAKLGDGKQNILLNCELIDDMPGLEVEQYYLPNNVHYSDFAKQNGFSSVSSDKTWFISYYNGYNNYGGYGGGYHFNKKLKKQGNYTEDGEIQAYQNQQLNEQQNKQDEQINTKIQKKQYQDNNDNNLRKQHNYYSPYNNNNNNNNYYNNGYNWYSDRCNPGDIRVKWNKSQLPNKISIIGILDKNQIIEIEVENGNKVLLAVDGVQTLKQIEEQYNQQYDHRRNIMRWIFYIIFIIIAGLMGFVFFSD</sequence>
<organism evidence="11 12">
    <name type="scientific">Pseudocohnilembus persalinus</name>
    <name type="common">Ciliate</name>
    <dbReference type="NCBI Taxonomy" id="266149"/>
    <lineage>
        <taxon>Eukaryota</taxon>
        <taxon>Sar</taxon>
        <taxon>Alveolata</taxon>
        <taxon>Ciliophora</taxon>
        <taxon>Intramacronucleata</taxon>
        <taxon>Oligohymenophorea</taxon>
        <taxon>Scuticociliatia</taxon>
        <taxon>Philasterida</taxon>
        <taxon>Pseudocohnilembidae</taxon>
        <taxon>Pseudocohnilembus</taxon>
    </lineage>
</organism>
<name>A0A0V0QWI1_PSEPJ</name>